<protein>
    <submittedName>
        <fullName evidence="2">Uncharacterized protein</fullName>
    </submittedName>
</protein>
<evidence type="ECO:0000313" key="2">
    <source>
        <dbReference type="WBParaSite" id="ES5_v2.g29184.t1"/>
    </source>
</evidence>
<proteinExistence type="predicted"/>
<name>A0AC34GHX2_9BILA</name>
<evidence type="ECO:0000313" key="1">
    <source>
        <dbReference type="Proteomes" id="UP000887579"/>
    </source>
</evidence>
<dbReference type="Proteomes" id="UP000887579">
    <property type="component" value="Unplaced"/>
</dbReference>
<dbReference type="WBParaSite" id="ES5_v2.g29184.t1">
    <property type="protein sequence ID" value="ES5_v2.g29184.t1"/>
    <property type="gene ID" value="ES5_v2.g29184"/>
</dbReference>
<sequence>MHGQELLSHINDDKHDNRDQLVVQKSTVEEARSTRSQYERMKPNYDDIGETGAQEEEPLNQDSATKDEDFSLTSDEKKHALIHISRDFFDLSQQAVKSLAEIQPDIDTSEASKNDARKYASLSDSVGIMASELAENLRQILEPSIANRLQGDYRTGKRLNMRR</sequence>
<reference evidence="2" key="1">
    <citation type="submission" date="2022-11" db="UniProtKB">
        <authorList>
            <consortium name="WormBaseParasite"/>
        </authorList>
    </citation>
    <scope>IDENTIFICATION</scope>
</reference>
<organism evidence="1 2">
    <name type="scientific">Panagrolaimus sp. ES5</name>
    <dbReference type="NCBI Taxonomy" id="591445"/>
    <lineage>
        <taxon>Eukaryota</taxon>
        <taxon>Metazoa</taxon>
        <taxon>Ecdysozoa</taxon>
        <taxon>Nematoda</taxon>
        <taxon>Chromadorea</taxon>
        <taxon>Rhabditida</taxon>
        <taxon>Tylenchina</taxon>
        <taxon>Panagrolaimomorpha</taxon>
        <taxon>Panagrolaimoidea</taxon>
        <taxon>Panagrolaimidae</taxon>
        <taxon>Panagrolaimus</taxon>
    </lineage>
</organism>
<accession>A0AC34GHX2</accession>